<name>A0A6J4LI74_9ACTN</name>
<evidence type="ECO:0000259" key="1">
    <source>
        <dbReference type="Pfam" id="PF11716"/>
    </source>
</evidence>
<dbReference type="AlphaFoldDB" id="A0A6J4LI74"/>
<dbReference type="Pfam" id="PF11716">
    <property type="entry name" value="MDMPI_N"/>
    <property type="match status" value="1"/>
</dbReference>
<dbReference type="NCBIfam" id="TIGR03083">
    <property type="entry name" value="maleylpyruvate isomerase family mycothiol-dependent enzyme"/>
    <property type="match status" value="1"/>
</dbReference>
<dbReference type="SUPFAM" id="SSF109854">
    <property type="entry name" value="DinB/YfiT-like putative metalloenzymes"/>
    <property type="match status" value="1"/>
</dbReference>
<proteinExistence type="predicted"/>
<reference evidence="2" key="1">
    <citation type="submission" date="2020-02" db="EMBL/GenBank/DDBJ databases">
        <authorList>
            <person name="Meier V. D."/>
        </authorList>
    </citation>
    <scope>NUCLEOTIDE SEQUENCE</scope>
    <source>
        <strain evidence="2">AVDCRST_MAG36</strain>
    </source>
</reference>
<dbReference type="InterPro" id="IPR034660">
    <property type="entry name" value="DinB/YfiT-like"/>
</dbReference>
<feature type="domain" description="Mycothiol-dependent maleylpyruvate isomerase metal-binding" evidence="1">
    <location>
        <begin position="7"/>
        <end position="41"/>
    </location>
</feature>
<organism evidence="2">
    <name type="scientific">uncultured Nocardioidaceae bacterium</name>
    <dbReference type="NCBI Taxonomy" id="253824"/>
    <lineage>
        <taxon>Bacteria</taxon>
        <taxon>Bacillati</taxon>
        <taxon>Actinomycetota</taxon>
        <taxon>Actinomycetes</taxon>
        <taxon>Propionibacteriales</taxon>
        <taxon>Nocardioidaceae</taxon>
        <taxon>environmental samples</taxon>
    </lineage>
</organism>
<dbReference type="EMBL" id="CADCUH010000049">
    <property type="protein sequence ID" value="CAA9329513.1"/>
    <property type="molecule type" value="Genomic_DNA"/>
</dbReference>
<dbReference type="InterPro" id="IPR017517">
    <property type="entry name" value="Maleyloyr_isom"/>
</dbReference>
<gene>
    <name evidence="2" type="ORF">AVDCRST_MAG36-847</name>
</gene>
<dbReference type="InterPro" id="IPR017519">
    <property type="entry name" value="CHP03085"/>
</dbReference>
<dbReference type="NCBIfam" id="TIGR03085">
    <property type="entry name" value="TIGR03085 family metal-binding protein"/>
    <property type="match status" value="1"/>
</dbReference>
<dbReference type="GO" id="GO:0046872">
    <property type="term" value="F:metal ion binding"/>
    <property type="evidence" value="ECO:0007669"/>
    <property type="project" value="InterPro"/>
</dbReference>
<sequence length="210" mass="22742">MSSLAAQERRHLTTLARQLGPDAPTLCEGWTVRDLVAHLVVREGSPVALGIAVPAVRAAAERERVRRSHEEFTGLVDRLRDGPPVLSVFRVPGADRALSTTEFLVHHEDLRRAQPGWEPRALPVQVQDALWRSLRVAGRLAVVRASVGVVAERPDSGERITLKGGAGSVVLRGAPAEVLLFVHGRRDHAQVELLGDESALASLRATRLGV</sequence>
<accession>A0A6J4LI74</accession>
<evidence type="ECO:0000313" key="2">
    <source>
        <dbReference type="EMBL" id="CAA9329513.1"/>
    </source>
</evidence>
<dbReference type="InterPro" id="IPR024344">
    <property type="entry name" value="MDMPI_metal-binding"/>
</dbReference>
<dbReference type="Gene3D" id="1.20.120.450">
    <property type="entry name" value="dinb family like domain"/>
    <property type="match status" value="1"/>
</dbReference>
<protein>
    <recommendedName>
        <fullName evidence="1">Mycothiol-dependent maleylpyruvate isomerase metal-binding domain-containing protein</fullName>
    </recommendedName>
</protein>